<dbReference type="EMBL" id="CP159837">
    <property type="protein sequence ID" value="XCM37459.1"/>
    <property type="molecule type" value="Genomic_DNA"/>
</dbReference>
<feature type="region of interest" description="Disordered" evidence="2">
    <location>
        <begin position="358"/>
        <end position="402"/>
    </location>
</feature>
<sequence length="553" mass="60758">MIEESKSASELIKFYTSGQRNFRNANLSGLELKRAQLPEIDLQGAYMRWIDFQGANLKLANLPWADLQKANLSDATLQRATLKEANLRKANLQWADLQEAQLQGANLFQCRLMCANFRGASLRLANLEAADLDKAELSGVDLRVANLIQAQLRNADLKQGKLQGANLSKANLTGANLEGVNLQGANLRGANLFGANLQNANLQQANLEEADLTEAKLFAANLQGANLQKTRLPSLENMQGASLKGAQLLGTLLPKGKVLDPAILEDGFVLDSVKGVKSLPSLPQAPEIESPILLSLLPDRLPDSQAAISPDLSTGVTEQMLDPLLDPPLISLREESNGKMDSGFPLTVSELSGKSEAPVAEVSVPSPEPKSLDLPLKSVSRSPSKAHLSQKDLNRSHHYRTRGNAEPEEFLELIKQRMGENGYFTSVSLAIAKRRGPSTLRQQLLEAYQGRCSMTDCDVEPILEVAFLQPNQPTQSSDPSYGLLLRADVHTLFDLHLIVVEPETFQIMVAPNLRDTIYGSLHQQPLRLTTMEKFKPNQELLKLRLQWSSWFDG</sequence>
<keyword evidence="1" id="KW-0677">Repeat</keyword>
<dbReference type="Pfam" id="PF00805">
    <property type="entry name" value="Pentapeptide"/>
    <property type="match status" value="4"/>
</dbReference>
<feature type="domain" description="HNH nuclease" evidence="3">
    <location>
        <begin position="462"/>
        <end position="501"/>
    </location>
</feature>
<dbReference type="PANTHER" id="PTHR47485:SF1">
    <property type="entry name" value="THYLAKOID LUMENAL 17.4 KDA PROTEIN, CHLOROPLASTIC"/>
    <property type="match status" value="1"/>
</dbReference>
<evidence type="ECO:0000256" key="1">
    <source>
        <dbReference type="ARBA" id="ARBA00022737"/>
    </source>
</evidence>
<proteinExistence type="predicted"/>
<organism evidence="4">
    <name type="scientific">Planktothricoides raciborskii GIHE-MW2</name>
    <dbReference type="NCBI Taxonomy" id="2792601"/>
    <lineage>
        <taxon>Bacteria</taxon>
        <taxon>Bacillati</taxon>
        <taxon>Cyanobacteriota</taxon>
        <taxon>Cyanophyceae</taxon>
        <taxon>Oscillatoriophycideae</taxon>
        <taxon>Oscillatoriales</taxon>
        <taxon>Oscillatoriaceae</taxon>
        <taxon>Planktothricoides</taxon>
    </lineage>
</organism>
<dbReference type="Pfam" id="PF13391">
    <property type="entry name" value="HNH_2"/>
    <property type="match status" value="1"/>
</dbReference>
<dbReference type="RefSeq" id="WP_054465184.1">
    <property type="nucleotide sequence ID" value="NZ_CP159837.1"/>
</dbReference>
<dbReference type="SUPFAM" id="SSF141571">
    <property type="entry name" value="Pentapeptide repeat-like"/>
    <property type="match status" value="2"/>
</dbReference>
<dbReference type="InterPro" id="IPR001646">
    <property type="entry name" value="5peptide_repeat"/>
</dbReference>
<evidence type="ECO:0000256" key="2">
    <source>
        <dbReference type="SAM" id="MobiDB-lite"/>
    </source>
</evidence>
<gene>
    <name evidence="4" type="ORF">ABWT76_000222</name>
</gene>
<evidence type="ECO:0000313" key="4">
    <source>
        <dbReference type="EMBL" id="XCM37459.1"/>
    </source>
</evidence>
<protein>
    <submittedName>
        <fullName evidence="4">Pentapeptide repeat-containing protein</fullName>
    </submittedName>
</protein>
<reference evidence="4" key="1">
    <citation type="submission" date="2024-07" db="EMBL/GenBank/DDBJ databases">
        <authorList>
            <person name="Kim Y.J."/>
            <person name="Jeong J.Y."/>
        </authorList>
    </citation>
    <scope>NUCLEOTIDE SEQUENCE</scope>
    <source>
        <strain evidence="4">GIHE-MW2</strain>
    </source>
</reference>
<dbReference type="PANTHER" id="PTHR47485">
    <property type="entry name" value="THYLAKOID LUMENAL 17.4 KDA PROTEIN, CHLOROPLASTIC"/>
    <property type="match status" value="1"/>
</dbReference>
<name>A0AAU8JFD8_9CYAN</name>
<accession>A0AAU8JFD8</accession>
<evidence type="ECO:0000259" key="3">
    <source>
        <dbReference type="Pfam" id="PF13391"/>
    </source>
</evidence>
<dbReference type="AlphaFoldDB" id="A0AAU8JFD8"/>
<dbReference type="InterPro" id="IPR003615">
    <property type="entry name" value="HNH_nuc"/>
</dbReference>
<dbReference type="Gene3D" id="2.160.20.80">
    <property type="entry name" value="E3 ubiquitin-protein ligase SopA"/>
    <property type="match status" value="2"/>
</dbReference>